<dbReference type="STRING" id="1156985.SAMN04488118_1272"/>
<name>A0A1G5RKG9_9RHOB</name>
<evidence type="ECO:0000256" key="1">
    <source>
        <dbReference type="SAM" id="Phobius"/>
    </source>
</evidence>
<feature type="transmembrane region" description="Helical" evidence="1">
    <location>
        <begin position="58"/>
        <end position="75"/>
    </location>
</feature>
<dbReference type="RefSeq" id="WP_090221327.1">
    <property type="nucleotide sequence ID" value="NZ_FMWG01000027.1"/>
</dbReference>
<accession>A0A1G5RKG9</accession>
<keyword evidence="1" id="KW-1133">Transmembrane helix</keyword>
<reference evidence="2 3" key="1">
    <citation type="submission" date="2016-10" db="EMBL/GenBank/DDBJ databases">
        <authorList>
            <person name="de Groot N.N."/>
        </authorList>
    </citation>
    <scope>NUCLEOTIDE SEQUENCE [LARGE SCALE GENOMIC DNA]</scope>
    <source>
        <strain evidence="2 3">U95</strain>
    </source>
</reference>
<dbReference type="Proteomes" id="UP000198767">
    <property type="component" value="Unassembled WGS sequence"/>
</dbReference>
<proteinExistence type="predicted"/>
<organism evidence="2 3">
    <name type="scientific">Epibacterium ulvae</name>
    <dbReference type="NCBI Taxonomy" id="1156985"/>
    <lineage>
        <taxon>Bacteria</taxon>
        <taxon>Pseudomonadati</taxon>
        <taxon>Pseudomonadota</taxon>
        <taxon>Alphaproteobacteria</taxon>
        <taxon>Rhodobacterales</taxon>
        <taxon>Roseobacteraceae</taxon>
        <taxon>Epibacterium</taxon>
    </lineage>
</organism>
<protein>
    <submittedName>
        <fullName evidence="2">Uncharacterized protein</fullName>
    </submittedName>
</protein>
<feature type="transmembrane region" description="Helical" evidence="1">
    <location>
        <begin position="36"/>
        <end position="52"/>
    </location>
</feature>
<keyword evidence="1" id="KW-0812">Transmembrane</keyword>
<keyword evidence="3" id="KW-1185">Reference proteome</keyword>
<evidence type="ECO:0000313" key="3">
    <source>
        <dbReference type="Proteomes" id="UP000198767"/>
    </source>
</evidence>
<gene>
    <name evidence="2" type="ORF">SAMN04488118_1272</name>
</gene>
<sequence length="196" mass="22152">MAKDLKLKTERINDTTVRVSWTDPVLGDFSKGNSNMLGAIAGIGFLICMGVGLVNQTFTPLLVGFALIIGCLVMLKTTRMVDRQIVFDPETTLVEGRRYPTDQITRFEYGLRSQLTGEQPYRDPKSGAVHSDPTLIRMWLNDSDALQISINNWQPQVCHKIRNALDEALLFVRKEQKQADHREKYGSKGDFGMPEY</sequence>
<keyword evidence="1" id="KW-0472">Membrane</keyword>
<dbReference type="AlphaFoldDB" id="A0A1G5RKG9"/>
<evidence type="ECO:0000313" key="2">
    <source>
        <dbReference type="EMBL" id="SCZ74310.1"/>
    </source>
</evidence>
<dbReference type="EMBL" id="FMWG01000027">
    <property type="protein sequence ID" value="SCZ74310.1"/>
    <property type="molecule type" value="Genomic_DNA"/>
</dbReference>
<dbReference type="OrthoDB" id="9989039at2"/>